<comment type="caution">
    <text evidence="2">The sequence shown here is derived from an EMBL/GenBank/DDBJ whole genome shotgun (WGS) entry which is preliminary data.</text>
</comment>
<proteinExistence type="predicted"/>
<keyword evidence="1" id="KW-0472">Membrane</keyword>
<feature type="transmembrane region" description="Helical" evidence="1">
    <location>
        <begin position="75"/>
        <end position="94"/>
    </location>
</feature>
<dbReference type="Pfam" id="PF08570">
    <property type="entry name" value="DUF1761"/>
    <property type="match status" value="1"/>
</dbReference>
<keyword evidence="1" id="KW-1133">Transmembrane helix</keyword>
<protein>
    <submittedName>
        <fullName evidence="2">Twitching motility protein PilT</fullName>
    </submittedName>
</protein>
<reference evidence="2 3" key="1">
    <citation type="submission" date="2017-09" db="EMBL/GenBank/DDBJ databases">
        <title>Depth-based differentiation of microbial function through sediment-hosted aquifers and enrichment of novel symbionts in the deep terrestrial subsurface.</title>
        <authorList>
            <person name="Probst A.J."/>
            <person name="Ladd B."/>
            <person name="Jarett J.K."/>
            <person name="Geller-Mcgrath D.E."/>
            <person name="Sieber C.M."/>
            <person name="Emerson J.B."/>
            <person name="Anantharaman K."/>
            <person name="Thomas B.C."/>
            <person name="Malmstrom R."/>
            <person name="Stieglmeier M."/>
            <person name="Klingl A."/>
            <person name="Woyke T."/>
            <person name="Ryan C.M."/>
            <person name="Banfield J.F."/>
        </authorList>
    </citation>
    <scope>NUCLEOTIDE SEQUENCE [LARGE SCALE GENOMIC DNA]</scope>
    <source>
        <strain evidence="2">CG10_big_fil_rev_8_21_14_0_10_45_14</strain>
    </source>
</reference>
<dbReference type="Proteomes" id="UP000230833">
    <property type="component" value="Unassembled WGS sequence"/>
</dbReference>
<dbReference type="EMBL" id="PCYL01000047">
    <property type="protein sequence ID" value="PIR46296.1"/>
    <property type="molecule type" value="Genomic_DNA"/>
</dbReference>
<sequence>MESITVDVNWVAVIVGAVLAYALGGFWYSEKCFAKKWKAGIGTPAVLNMPMAPGMLTQAVGTFLLAWVIGVTETTGSLALAILIALSIATLIKANGFFGGKTKPAIFIETSFVLVMVIVMILVHAVL</sequence>
<evidence type="ECO:0000313" key="2">
    <source>
        <dbReference type="EMBL" id="PIR46296.1"/>
    </source>
</evidence>
<dbReference type="AlphaFoldDB" id="A0A2H0RIQ4"/>
<accession>A0A2H0RIQ4</accession>
<evidence type="ECO:0000313" key="3">
    <source>
        <dbReference type="Proteomes" id="UP000230833"/>
    </source>
</evidence>
<feature type="transmembrane region" description="Helical" evidence="1">
    <location>
        <begin position="6"/>
        <end position="28"/>
    </location>
</feature>
<organism evidence="2 3">
    <name type="scientific">Candidatus Vogelbacteria bacterium CG10_big_fil_rev_8_21_14_0_10_45_14</name>
    <dbReference type="NCBI Taxonomy" id="1975042"/>
    <lineage>
        <taxon>Bacteria</taxon>
        <taxon>Candidatus Vogeliibacteriota</taxon>
    </lineage>
</organism>
<name>A0A2H0RIQ4_9BACT</name>
<feature type="transmembrane region" description="Helical" evidence="1">
    <location>
        <begin position="49"/>
        <end position="69"/>
    </location>
</feature>
<evidence type="ECO:0000256" key="1">
    <source>
        <dbReference type="SAM" id="Phobius"/>
    </source>
</evidence>
<keyword evidence="1" id="KW-0812">Transmembrane</keyword>
<dbReference type="InterPro" id="IPR013879">
    <property type="entry name" value="DUF1761"/>
</dbReference>
<feature type="transmembrane region" description="Helical" evidence="1">
    <location>
        <begin position="106"/>
        <end position="126"/>
    </location>
</feature>
<gene>
    <name evidence="2" type="ORF">COV07_04325</name>
</gene>